<evidence type="ECO:0000313" key="1">
    <source>
        <dbReference type="EMBL" id="PSX03937.1"/>
    </source>
</evidence>
<organism evidence="1 2">
    <name type="scientific">Photobacterium angustum</name>
    <dbReference type="NCBI Taxonomy" id="661"/>
    <lineage>
        <taxon>Bacteria</taxon>
        <taxon>Pseudomonadati</taxon>
        <taxon>Pseudomonadota</taxon>
        <taxon>Gammaproteobacteria</taxon>
        <taxon>Vibrionales</taxon>
        <taxon>Vibrionaceae</taxon>
        <taxon>Photobacterium</taxon>
    </lineage>
</organism>
<proteinExistence type="predicted"/>
<keyword evidence="2" id="KW-1185">Reference proteome</keyword>
<dbReference type="Proteomes" id="UP000240989">
    <property type="component" value="Unassembled WGS sequence"/>
</dbReference>
<sequence length="69" mass="8194">MKGFDEIFLTRAANSQWIRVDDLKNRGWTDAMLADFSRKKSVRSLDFGDVYRAEFVFAYERKNKSHMLN</sequence>
<name>A0ABX5GYF7_PHOAN</name>
<evidence type="ECO:0000313" key="2">
    <source>
        <dbReference type="Proteomes" id="UP000240989"/>
    </source>
</evidence>
<protein>
    <submittedName>
        <fullName evidence="1">Uncharacterized protein</fullName>
    </submittedName>
</protein>
<reference evidence="1 2" key="1">
    <citation type="submission" date="2018-01" db="EMBL/GenBank/DDBJ databases">
        <title>Whole genome sequencing of Histamine producing bacteria.</title>
        <authorList>
            <person name="Butler K."/>
        </authorList>
    </citation>
    <scope>NUCLEOTIDE SEQUENCE [LARGE SCALE GENOMIC DNA]</scope>
    <source>
        <strain evidence="1 2">A6-1</strain>
    </source>
</reference>
<comment type="caution">
    <text evidence="1">The sequence shown here is derived from an EMBL/GenBank/DDBJ whole genome shotgun (WGS) entry which is preliminary data.</text>
</comment>
<gene>
    <name evidence="1" type="ORF">C0W27_20805</name>
</gene>
<dbReference type="EMBL" id="PYOU01000027">
    <property type="protein sequence ID" value="PSX03937.1"/>
    <property type="molecule type" value="Genomic_DNA"/>
</dbReference>
<accession>A0ABX5GYF7</accession>